<sequence length="166" mass="19080">MNFISKTLLKASRLDTIADYFNMIELLAYPIAENFQIKPQKKRGKFPSQSLSKPTLKTLYDTISKNEILAFESLKIDKKKAKKDSMMLPETIYGELALKDIYLINEKLKSTGFISTSILKNIFSRNIFSGELTTNEKEALNNFVENNSFPRETNENHTIISFLKIL</sequence>
<protein>
    <submittedName>
        <fullName evidence="1">Uncharacterized protein</fullName>
    </submittedName>
</protein>
<keyword evidence="2" id="KW-1185">Reference proteome</keyword>
<dbReference type="EMBL" id="BAABUK010000013">
    <property type="protein sequence ID" value="GAA5812510.1"/>
    <property type="molecule type" value="Genomic_DNA"/>
</dbReference>
<name>A0ABP9Z099_9FUNG</name>
<organism evidence="1 2">
    <name type="scientific">Mucor flavus</name>
    <dbReference type="NCBI Taxonomy" id="439312"/>
    <lineage>
        <taxon>Eukaryota</taxon>
        <taxon>Fungi</taxon>
        <taxon>Fungi incertae sedis</taxon>
        <taxon>Mucoromycota</taxon>
        <taxon>Mucoromycotina</taxon>
        <taxon>Mucoromycetes</taxon>
        <taxon>Mucorales</taxon>
        <taxon>Mucorineae</taxon>
        <taxon>Mucoraceae</taxon>
        <taxon>Mucor</taxon>
    </lineage>
</organism>
<accession>A0ABP9Z099</accession>
<reference evidence="1 2" key="1">
    <citation type="submission" date="2024-04" db="EMBL/GenBank/DDBJ databases">
        <title>genome sequences of Mucor flavus KT1a and Helicostylum pulchrum KT1b strains isolated from the surface of a dry-aged beef.</title>
        <authorList>
            <person name="Toyotome T."/>
            <person name="Hosono M."/>
            <person name="Torimaru M."/>
            <person name="Fukuda K."/>
            <person name="Mikami N."/>
        </authorList>
    </citation>
    <scope>NUCLEOTIDE SEQUENCE [LARGE SCALE GENOMIC DNA]</scope>
    <source>
        <strain evidence="1 2">KT1a</strain>
    </source>
</reference>
<evidence type="ECO:0000313" key="2">
    <source>
        <dbReference type="Proteomes" id="UP001473302"/>
    </source>
</evidence>
<comment type="caution">
    <text evidence="1">The sequence shown here is derived from an EMBL/GenBank/DDBJ whole genome shotgun (WGS) entry which is preliminary data.</text>
</comment>
<proteinExistence type="predicted"/>
<evidence type="ECO:0000313" key="1">
    <source>
        <dbReference type="EMBL" id="GAA5812510.1"/>
    </source>
</evidence>
<dbReference type="Proteomes" id="UP001473302">
    <property type="component" value="Unassembled WGS sequence"/>
</dbReference>
<gene>
    <name evidence="1" type="ORF">MFLAVUS_005966</name>
</gene>